<feature type="region of interest" description="Disordered" evidence="1">
    <location>
        <begin position="182"/>
        <end position="201"/>
    </location>
</feature>
<feature type="compositionally biased region" description="Pro residues" evidence="1">
    <location>
        <begin position="70"/>
        <end position="86"/>
    </location>
</feature>
<name>A0AAN6RMK3_9PLEO</name>
<dbReference type="Proteomes" id="UP001280581">
    <property type="component" value="Unassembled WGS sequence"/>
</dbReference>
<sequence length="284" mass="28781">MRSSWLLFTLLVLVALSAAFKVEDALHVDGINAYLHHGVRRQADGTGVASSEPTRSSSPPPETSSADEPSPTPDPEPSPSSSPAPSPSSDDSSSEDASPSPTPAPSPSSASPSATQTSASITRDNAQSSSSATPQPSQSVTTKPLVSTEVVPTTTIIEFVTNGSTMRSTSVGSRTTEHTTGYATETALSNSNGSGGGSDGLSSEKKAIIGGVIGGVGGAILLGGIAIVCWRMWGKKKRVSEDDADLMAGTGAALGDKSSTASPFHSNLEQYHNPGGRPNAAANF</sequence>
<evidence type="ECO:0000313" key="5">
    <source>
        <dbReference type="Proteomes" id="UP001280581"/>
    </source>
</evidence>
<keyword evidence="5" id="KW-1185">Reference proteome</keyword>
<proteinExistence type="predicted"/>
<feature type="transmembrane region" description="Helical" evidence="2">
    <location>
        <begin position="208"/>
        <end position="230"/>
    </location>
</feature>
<keyword evidence="2" id="KW-0472">Membrane</keyword>
<organism evidence="4 5">
    <name type="scientific">Pseudopithomyces chartarum</name>
    <dbReference type="NCBI Taxonomy" id="1892770"/>
    <lineage>
        <taxon>Eukaryota</taxon>
        <taxon>Fungi</taxon>
        <taxon>Dikarya</taxon>
        <taxon>Ascomycota</taxon>
        <taxon>Pezizomycotina</taxon>
        <taxon>Dothideomycetes</taxon>
        <taxon>Pleosporomycetidae</taxon>
        <taxon>Pleosporales</taxon>
        <taxon>Massarineae</taxon>
        <taxon>Didymosphaeriaceae</taxon>
        <taxon>Pseudopithomyces</taxon>
    </lineage>
</organism>
<dbReference type="EMBL" id="WVTA01000002">
    <property type="protein sequence ID" value="KAK3216099.1"/>
    <property type="molecule type" value="Genomic_DNA"/>
</dbReference>
<protein>
    <recommendedName>
        <fullName evidence="6">Mid2 domain-containing protein</fullName>
    </recommendedName>
</protein>
<evidence type="ECO:0000256" key="3">
    <source>
        <dbReference type="SAM" id="SignalP"/>
    </source>
</evidence>
<evidence type="ECO:0000256" key="1">
    <source>
        <dbReference type="SAM" id="MobiDB-lite"/>
    </source>
</evidence>
<keyword evidence="3" id="KW-0732">Signal</keyword>
<feature type="compositionally biased region" description="Low complexity" evidence="1">
    <location>
        <begin position="182"/>
        <end position="192"/>
    </location>
</feature>
<keyword evidence="2" id="KW-0812">Transmembrane</keyword>
<feature type="chain" id="PRO_5043008751" description="Mid2 domain-containing protein" evidence="3">
    <location>
        <begin position="20"/>
        <end position="284"/>
    </location>
</feature>
<feature type="compositionally biased region" description="Low complexity" evidence="1">
    <location>
        <begin position="107"/>
        <end position="142"/>
    </location>
</feature>
<feature type="region of interest" description="Disordered" evidence="1">
    <location>
        <begin position="42"/>
        <end position="146"/>
    </location>
</feature>
<feature type="compositionally biased region" description="Low complexity" evidence="1">
    <location>
        <begin position="49"/>
        <end position="69"/>
    </location>
</feature>
<keyword evidence="2" id="KW-1133">Transmembrane helix</keyword>
<reference evidence="4 5" key="1">
    <citation type="submission" date="2021-02" db="EMBL/GenBank/DDBJ databases">
        <title>Genome assembly of Pseudopithomyces chartarum.</title>
        <authorList>
            <person name="Jauregui R."/>
            <person name="Singh J."/>
            <person name="Voisey C."/>
        </authorList>
    </citation>
    <scope>NUCLEOTIDE SEQUENCE [LARGE SCALE GENOMIC DNA]</scope>
    <source>
        <strain evidence="4 5">AGR01</strain>
    </source>
</reference>
<evidence type="ECO:0000313" key="4">
    <source>
        <dbReference type="EMBL" id="KAK3216099.1"/>
    </source>
</evidence>
<evidence type="ECO:0008006" key="6">
    <source>
        <dbReference type="Google" id="ProtNLM"/>
    </source>
</evidence>
<dbReference type="AlphaFoldDB" id="A0AAN6RMK3"/>
<comment type="caution">
    <text evidence="4">The sequence shown here is derived from an EMBL/GenBank/DDBJ whole genome shotgun (WGS) entry which is preliminary data.</text>
</comment>
<gene>
    <name evidence="4" type="ORF">GRF29_8g2160378</name>
</gene>
<evidence type="ECO:0000256" key="2">
    <source>
        <dbReference type="SAM" id="Phobius"/>
    </source>
</evidence>
<accession>A0AAN6RMK3</accession>
<feature type="compositionally biased region" description="Low complexity" evidence="1">
    <location>
        <begin position="87"/>
        <end position="99"/>
    </location>
</feature>
<feature type="signal peptide" evidence="3">
    <location>
        <begin position="1"/>
        <end position="19"/>
    </location>
</feature>